<dbReference type="Gene3D" id="1.10.10.10">
    <property type="entry name" value="Winged helix-like DNA-binding domain superfamily/Winged helix DNA-binding domain"/>
    <property type="match status" value="1"/>
</dbReference>
<evidence type="ECO:0000259" key="7">
    <source>
        <dbReference type="PROSITE" id="PS00622"/>
    </source>
</evidence>
<dbReference type="PROSITE" id="PS00622">
    <property type="entry name" value="HTH_LUXR_1"/>
    <property type="match status" value="1"/>
</dbReference>
<name>A0A381NUV7_9ZZZZ</name>
<dbReference type="GO" id="GO:0006352">
    <property type="term" value="P:DNA-templated transcription initiation"/>
    <property type="evidence" value="ECO:0007669"/>
    <property type="project" value="InterPro"/>
</dbReference>
<dbReference type="EMBL" id="UINC01000572">
    <property type="protein sequence ID" value="SUZ57678.1"/>
    <property type="molecule type" value="Genomic_DNA"/>
</dbReference>
<dbReference type="PANTHER" id="PTHR43133">
    <property type="entry name" value="RNA POLYMERASE ECF-TYPE SIGMA FACTO"/>
    <property type="match status" value="1"/>
</dbReference>
<dbReference type="InterPro" id="IPR013249">
    <property type="entry name" value="RNA_pol_sigma70_r4_t2"/>
</dbReference>
<evidence type="ECO:0000256" key="1">
    <source>
        <dbReference type="ARBA" id="ARBA00010641"/>
    </source>
</evidence>
<feature type="compositionally biased region" description="Polar residues" evidence="6">
    <location>
        <begin position="11"/>
        <end position="24"/>
    </location>
</feature>
<reference evidence="8" key="1">
    <citation type="submission" date="2018-05" db="EMBL/GenBank/DDBJ databases">
        <authorList>
            <person name="Lanie J.A."/>
            <person name="Ng W.-L."/>
            <person name="Kazmierczak K.M."/>
            <person name="Andrzejewski T.M."/>
            <person name="Davidsen T.M."/>
            <person name="Wayne K.J."/>
            <person name="Tettelin H."/>
            <person name="Glass J.I."/>
            <person name="Rusch D."/>
            <person name="Podicherti R."/>
            <person name="Tsui H.-C.T."/>
            <person name="Winkler M.E."/>
        </authorList>
    </citation>
    <scope>NUCLEOTIDE SEQUENCE</scope>
</reference>
<dbReference type="InterPro" id="IPR036388">
    <property type="entry name" value="WH-like_DNA-bd_sf"/>
</dbReference>
<evidence type="ECO:0000256" key="3">
    <source>
        <dbReference type="ARBA" id="ARBA00023082"/>
    </source>
</evidence>
<evidence type="ECO:0000256" key="5">
    <source>
        <dbReference type="ARBA" id="ARBA00023163"/>
    </source>
</evidence>
<dbReference type="Pfam" id="PF08281">
    <property type="entry name" value="Sigma70_r4_2"/>
    <property type="match status" value="1"/>
</dbReference>
<evidence type="ECO:0000313" key="8">
    <source>
        <dbReference type="EMBL" id="SUZ57678.1"/>
    </source>
</evidence>
<feature type="compositionally biased region" description="Basic and acidic residues" evidence="6">
    <location>
        <begin position="1"/>
        <end position="10"/>
    </location>
</feature>
<keyword evidence="2" id="KW-0805">Transcription regulation</keyword>
<accession>A0A381NUV7</accession>
<evidence type="ECO:0000256" key="2">
    <source>
        <dbReference type="ARBA" id="ARBA00023015"/>
    </source>
</evidence>
<dbReference type="InterPro" id="IPR000792">
    <property type="entry name" value="Tscrpt_reg_LuxR_C"/>
</dbReference>
<dbReference type="InterPro" id="IPR014284">
    <property type="entry name" value="RNA_pol_sigma-70_dom"/>
</dbReference>
<dbReference type="InterPro" id="IPR007627">
    <property type="entry name" value="RNA_pol_sigma70_r2"/>
</dbReference>
<dbReference type="SUPFAM" id="SSF88946">
    <property type="entry name" value="Sigma2 domain of RNA polymerase sigma factors"/>
    <property type="match status" value="1"/>
</dbReference>
<dbReference type="AlphaFoldDB" id="A0A381NUV7"/>
<keyword evidence="5" id="KW-0804">Transcription</keyword>
<dbReference type="Gene3D" id="1.10.1740.10">
    <property type="match status" value="1"/>
</dbReference>
<keyword evidence="4" id="KW-0238">DNA-binding</keyword>
<keyword evidence="3" id="KW-0731">Sigma factor</keyword>
<dbReference type="InterPro" id="IPR039425">
    <property type="entry name" value="RNA_pol_sigma-70-like"/>
</dbReference>
<dbReference type="NCBIfam" id="TIGR02937">
    <property type="entry name" value="sigma70-ECF"/>
    <property type="match status" value="1"/>
</dbReference>
<dbReference type="GO" id="GO:0016987">
    <property type="term" value="F:sigma factor activity"/>
    <property type="evidence" value="ECO:0007669"/>
    <property type="project" value="UniProtKB-KW"/>
</dbReference>
<feature type="region of interest" description="Disordered" evidence="6">
    <location>
        <begin position="1"/>
        <end position="38"/>
    </location>
</feature>
<feature type="domain" description="HTH luxR-type" evidence="7">
    <location>
        <begin position="194"/>
        <end position="221"/>
    </location>
</feature>
<dbReference type="CDD" id="cd06171">
    <property type="entry name" value="Sigma70_r4"/>
    <property type="match status" value="1"/>
</dbReference>
<sequence length="246" mass="27513">MVLETRRGHETASTQHRTMSPTTESEPRGGAAISQRAGAETRLATEVKQLLADGHRTEAAEQFNAIVELQQRRAARIAYHYLRDPGEVDDAVQDACLKAFVHLPSFREDLFFELWFTRILVNSCLDRLKARTRRNRWQIQNDNREGVASAGPPSREPSPEASLLAEERRAQLEAAIDRLPTRQRTAVILVYLEGQATREVSAVMGLSESTVRVHLFRAVRKLRGFLSETGSRALSDPLGSTAQQGI</sequence>
<dbReference type="InterPro" id="IPR013325">
    <property type="entry name" value="RNA_pol_sigma_r2"/>
</dbReference>
<evidence type="ECO:0000256" key="4">
    <source>
        <dbReference type="ARBA" id="ARBA00023125"/>
    </source>
</evidence>
<evidence type="ECO:0000256" key="6">
    <source>
        <dbReference type="SAM" id="MobiDB-lite"/>
    </source>
</evidence>
<comment type="similarity">
    <text evidence="1">Belongs to the sigma-70 factor family. ECF subfamily.</text>
</comment>
<protein>
    <recommendedName>
        <fullName evidence="7">HTH luxR-type domain-containing protein</fullName>
    </recommendedName>
</protein>
<feature type="region of interest" description="Disordered" evidence="6">
    <location>
        <begin position="141"/>
        <end position="161"/>
    </location>
</feature>
<dbReference type="SUPFAM" id="SSF88659">
    <property type="entry name" value="Sigma3 and sigma4 domains of RNA polymerase sigma factors"/>
    <property type="match status" value="1"/>
</dbReference>
<dbReference type="GO" id="GO:0003677">
    <property type="term" value="F:DNA binding"/>
    <property type="evidence" value="ECO:0007669"/>
    <property type="project" value="UniProtKB-KW"/>
</dbReference>
<dbReference type="Pfam" id="PF04542">
    <property type="entry name" value="Sigma70_r2"/>
    <property type="match status" value="1"/>
</dbReference>
<organism evidence="8">
    <name type="scientific">marine metagenome</name>
    <dbReference type="NCBI Taxonomy" id="408172"/>
    <lineage>
        <taxon>unclassified sequences</taxon>
        <taxon>metagenomes</taxon>
        <taxon>ecological metagenomes</taxon>
    </lineage>
</organism>
<gene>
    <name evidence="8" type="ORF">METZ01_LOCUS10532</name>
</gene>
<dbReference type="InterPro" id="IPR013324">
    <property type="entry name" value="RNA_pol_sigma_r3/r4-like"/>
</dbReference>
<dbReference type="PANTHER" id="PTHR43133:SF8">
    <property type="entry name" value="RNA POLYMERASE SIGMA FACTOR HI_1459-RELATED"/>
    <property type="match status" value="1"/>
</dbReference>
<proteinExistence type="inferred from homology"/>